<accession>A0A6P1MFE0</accession>
<dbReference type="InterPro" id="IPR011519">
    <property type="entry name" value="UnbV_ASPIC"/>
</dbReference>
<dbReference type="InterPro" id="IPR013517">
    <property type="entry name" value="FG-GAP"/>
</dbReference>
<gene>
    <name evidence="4" type="ORF">GT409_10100</name>
</gene>
<protein>
    <recommendedName>
        <fullName evidence="3">ASPIC/UnbV domain-containing protein</fullName>
    </recommendedName>
</protein>
<evidence type="ECO:0000313" key="5">
    <source>
        <dbReference type="Proteomes" id="UP000464954"/>
    </source>
</evidence>
<feature type="signal peptide" evidence="2">
    <location>
        <begin position="1"/>
        <end position="22"/>
    </location>
</feature>
<dbReference type="SUPFAM" id="SSF69318">
    <property type="entry name" value="Integrin alpha N-terminal domain"/>
    <property type="match status" value="1"/>
</dbReference>
<evidence type="ECO:0000256" key="2">
    <source>
        <dbReference type="SAM" id="SignalP"/>
    </source>
</evidence>
<dbReference type="InterPro" id="IPR028994">
    <property type="entry name" value="Integrin_alpha_N"/>
</dbReference>
<dbReference type="Proteomes" id="UP000464954">
    <property type="component" value="Chromosome"/>
</dbReference>
<dbReference type="EMBL" id="CP047593">
    <property type="protein sequence ID" value="QHI69785.1"/>
    <property type="molecule type" value="Genomic_DNA"/>
</dbReference>
<feature type="chain" id="PRO_5026844199" description="ASPIC/UnbV domain-containing protein" evidence="2">
    <location>
        <begin position="23"/>
        <end position="797"/>
    </location>
</feature>
<dbReference type="InterPro" id="IPR027039">
    <property type="entry name" value="Crtac1"/>
</dbReference>
<dbReference type="PANTHER" id="PTHR16026:SF0">
    <property type="entry name" value="CARTILAGE ACIDIC PROTEIN 1"/>
    <property type="match status" value="1"/>
</dbReference>
<dbReference type="PANTHER" id="PTHR16026">
    <property type="entry name" value="CARTILAGE ACIDIC PROTEIN 1"/>
    <property type="match status" value="1"/>
</dbReference>
<feature type="domain" description="ASPIC/UnbV" evidence="3">
    <location>
        <begin position="418"/>
        <end position="485"/>
    </location>
</feature>
<sequence>MKHNSGLIAAAVAVLGVSASLATVNTFEDVTLQTGLNDLTNLYDKVVTWCDVNRDGWVDLYCAGSLWINQQGQAFEKMDLPYHMSLIAHAGVWGNFDDDEYPDFFNFRSRRLFINQNGTGFTDMTSSMLPTIESRNSQGAVCGDFNGDGFDDLYIGGYEDWDNGITYPDTILLNRNGEYFDNVWSETRYRARGIVACDFDQDNDLDIYVSNYRLLPNLLWVNDGTGLFTDGATEYNVVSTENGYDGGHSIGAAWGDLDNDGLFDLFSGNFSHHSDYYGIQPESDFFRNQGPENNYYFEDLGTCGVSWQESYASPALGDFDNDGFLDLYFTTVYGETYNQDQSVLYLNNGDWTFTDITADSGIGAIIGNKSTYMAAWADFDNDGQLDLITGGRLLRNTGSSNAWLKVRPVGTGEISPLALGTQVRLTDGTSIWTRQVECATGQGNGNEHTLHFGLGSDPALPLKMTILWPDGTEQKALVREVNRTLVIEKTTGSAPKTSILSETFETAQGMSTGDVAGQNNWTTANGTNAVVQTDTVYAGTQALQIEQATAARTQRVENDDVWIRFRARISAAPTSRPDIANPEGIVIQVNTDRSLIVYSNSAPVSLDASIPLDQWTTFDIYANRQSLQWSLALNGTNVAEKMICTSLPEEAHALAFKSSSTSSLYVDQIEIFGQEPSDLPDSDQDGLPDWWELKYADSVFGADPSDVTPGGLTFLQAYALGAAPTSNQILYLSAQIDSRKVAISWDAQLGRRYDVEWTDDLQSNFVTIATNISLQSEFIDYNSTTNTGFYRLKVHKE</sequence>
<dbReference type="KEGG" id="taer:GT409_10100"/>
<dbReference type="Gene3D" id="2.130.10.130">
    <property type="entry name" value="Integrin alpha, N-terminal"/>
    <property type="match status" value="2"/>
</dbReference>
<evidence type="ECO:0000256" key="1">
    <source>
        <dbReference type="ARBA" id="ARBA00022729"/>
    </source>
</evidence>
<dbReference type="AlphaFoldDB" id="A0A6P1MFE0"/>
<name>A0A6P1MFE0_9BACT</name>
<evidence type="ECO:0000259" key="3">
    <source>
        <dbReference type="Pfam" id="PF07593"/>
    </source>
</evidence>
<keyword evidence="1 2" id="KW-0732">Signal</keyword>
<organism evidence="4 5">
    <name type="scientific">Tichowtungia aerotolerans</name>
    <dbReference type="NCBI Taxonomy" id="2697043"/>
    <lineage>
        <taxon>Bacteria</taxon>
        <taxon>Pseudomonadati</taxon>
        <taxon>Kiritimatiellota</taxon>
        <taxon>Tichowtungiia</taxon>
        <taxon>Tichowtungiales</taxon>
        <taxon>Tichowtungiaceae</taxon>
        <taxon>Tichowtungia</taxon>
    </lineage>
</organism>
<evidence type="ECO:0000313" key="4">
    <source>
        <dbReference type="EMBL" id="QHI69785.1"/>
    </source>
</evidence>
<dbReference type="Pfam" id="PF07593">
    <property type="entry name" value="UnbV_ASPIC"/>
    <property type="match status" value="1"/>
</dbReference>
<keyword evidence="5" id="KW-1185">Reference proteome</keyword>
<dbReference type="RefSeq" id="WP_160628967.1">
    <property type="nucleotide sequence ID" value="NZ_CP047593.1"/>
</dbReference>
<proteinExistence type="predicted"/>
<dbReference type="Pfam" id="PF13517">
    <property type="entry name" value="FG-GAP_3"/>
    <property type="match status" value="2"/>
</dbReference>
<reference evidence="4 5" key="1">
    <citation type="submission" date="2020-01" db="EMBL/GenBank/DDBJ databases">
        <title>Ponticoccus aerotolerans gen. nov., sp. nov., an anaerobic bacterium and proposal of Ponticoccusceae fam. nov., Ponticoccusles ord. nov. and Ponticoccuse classis nov. in the phylum Kiritimatiellaeota.</title>
        <authorList>
            <person name="Zhou L.Y."/>
            <person name="Du Z.J."/>
        </authorList>
    </citation>
    <scope>NUCLEOTIDE SEQUENCE [LARGE SCALE GENOMIC DNA]</scope>
    <source>
        <strain evidence="4 5">S-5007</strain>
    </source>
</reference>